<dbReference type="AlphaFoldDB" id="A0A7G2C535"/>
<dbReference type="Pfam" id="PF00069">
    <property type="entry name" value="Pkinase"/>
    <property type="match status" value="1"/>
</dbReference>
<evidence type="ECO:0000256" key="5">
    <source>
        <dbReference type="ARBA" id="ARBA00022777"/>
    </source>
</evidence>
<dbReference type="OrthoDB" id="256527at2759"/>
<evidence type="ECO:0000259" key="9">
    <source>
        <dbReference type="PROSITE" id="PS50011"/>
    </source>
</evidence>
<feature type="domain" description="Protein kinase" evidence="9">
    <location>
        <begin position="1"/>
        <end position="240"/>
    </location>
</feature>
<organism evidence="10 11">
    <name type="scientific">Angomonas deanei</name>
    <dbReference type="NCBI Taxonomy" id="59799"/>
    <lineage>
        <taxon>Eukaryota</taxon>
        <taxon>Discoba</taxon>
        <taxon>Euglenozoa</taxon>
        <taxon>Kinetoplastea</taxon>
        <taxon>Metakinetoplastina</taxon>
        <taxon>Trypanosomatida</taxon>
        <taxon>Trypanosomatidae</taxon>
        <taxon>Strigomonadinae</taxon>
        <taxon>Angomonas</taxon>
    </lineage>
</organism>
<dbReference type="EMBL" id="LR877147">
    <property type="protein sequence ID" value="CAD2214254.1"/>
    <property type="molecule type" value="Genomic_DNA"/>
</dbReference>
<dbReference type="InterPro" id="IPR000719">
    <property type="entry name" value="Prot_kinase_dom"/>
</dbReference>
<keyword evidence="4" id="KW-0547">Nucleotide-binding</keyword>
<dbReference type="InterPro" id="IPR011009">
    <property type="entry name" value="Kinase-like_dom_sf"/>
</dbReference>
<evidence type="ECO:0000256" key="2">
    <source>
        <dbReference type="ARBA" id="ARBA00022527"/>
    </source>
</evidence>
<dbReference type="GO" id="GO:0005524">
    <property type="term" value="F:ATP binding"/>
    <property type="evidence" value="ECO:0007669"/>
    <property type="project" value="UniProtKB-KW"/>
</dbReference>
<evidence type="ECO:0000256" key="3">
    <source>
        <dbReference type="ARBA" id="ARBA00022679"/>
    </source>
</evidence>
<protein>
    <recommendedName>
        <fullName evidence="1">non-specific serine/threonine protein kinase</fullName>
        <ecNumber evidence="1">2.7.11.1</ecNumber>
    </recommendedName>
</protein>
<dbReference type="InterPro" id="IPR008271">
    <property type="entry name" value="Ser/Thr_kinase_AS"/>
</dbReference>
<sequence length="346" mass="39207">MDLEGFTPEDRMRATGEVCCLLNCDYFSIVKCYEDFVLKDTKDPSVVKMVALVLDYANAGDLRKEIRNRKRANSPFEEHEAMLLFIQILLAVHHVHSRRMIHRDIKSANILLCSNGLVKLGDFGFSRMYAATVSDDVGRTFCGTPYYVAPEIWRRRPYSKKADMFSLGVLLYELLTLNRPFEGNTVEEVMMNTLSGRYEPLPSTISKELQKIVAALLHPEPKKRPSSKKLLSTATCKLYMSVVQEIINEGEDGAVPPEDQARITTQLRETKEELLREYRDIPLPSASDIIKSSPVVQFTTDKGRKQGYIIYGAMLKSRAAICRGSLGMCAFALKSVRTHWVYRSSS</sequence>
<proteinExistence type="predicted"/>
<dbReference type="PROSITE" id="PS50011">
    <property type="entry name" value="PROTEIN_KINASE_DOM"/>
    <property type="match status" value="1"/>
</dbReference>
<comment type="catalytic activity">
    <reaction evidence="7">
        <text>L-threonyl-[protein] + ATP = O-phospho-L-threonyl-[protein] + ADP + H(+)</text>
        <dbReference type="Rhea" id="RHEA:46608"/>
        <dbReference type="Rhea" id="RHEA-COMP:11060"/>
        <dbReference type="Rhea" id="RHEA-COMP:11605"/>
        <dbReference type="ChEBI" id="CHEBI:15378"/>
        <dbReference type="ChEBI" id="CHEBI:30013"/>
        <dbReference type="ChEBI" id="CHEBI:30616"/>
        <dbReference type="ChEBI" id="CHEBI:61977"/>
        <dbReference type="ChEBI" id="CHEBI:456216"/>
        <dbReference type="EC" id="2.7.11.1"/>
    </reaction>
</comment>
<name>A0A7G2C535_9TRYP</name>
<evidence type="ECO:0000256" key="6">
    <source>
        <dbReference type="ARBA" id="ARBA00022840"/>
    </source>
</evidence>
<keyword evidence="3" id="KW-0808">Transferase</keyword>
<dbReference type="EC" id="2.7.11.1" evidence="1"/>
<gene>
    <name evidence="10" type="ORF">ADEAN_000169900</name>
</gene>
<dbReference type="InterPro" id="IPR051131">
    <property type="entry name" value="NEK_Ser/Thr_kinase_NIMA"/>
</dbReference>
<dbReference type="Proteomes" id="UP000515908">
    <property type="component" value="Chromosome 03"/>
</dbReference>
<keyword evidence="2" id="KW-0723">Serine/threonine-protein kinase</keyword>
<accession>A0A7G2C535</accession>
<keyword evidence="11" id="KW-1185">Reference proteome</keyword>
<keyword evidence="5 10" id="KW-0418">Kinase</keyword>
<dbReference type="FunFam" id="1.10.510.10:FF:000535">
    <property type="entry name" value="Serine/threonine-protein kinase a"/>
    <property type="match status" value="1"/>
</dbReference>
<evidence type="ECO:0000313" key="11">
    <source>
        <dbReference type="Proteomes" id="UP000515908"/>
    </source>
</evidence>
<dbReference type="PANTHER" id="PTHR44899">
    <property type="entry name" value="CAMK FAMILY PROTEIN KINASE"/>
    <property type="match status" value="1"/>
</dbReference>
<dbReference type="PANTHER" id="PTHR44899:SF3">
    <property type="entry name" value="SERINE_THREONINE-PROTEIN KINASE NEK1"/>
    <property type="match status" value="1"/>
</dbReference>
<evidence type="ECO:0000256" key="8">
    <source>
        <dbReference type="ARBA" id="ARBA00048679"/>
    </source>
</evidence>
<evidence type="ECO:0000256" key="4">
    <source>
        <dbReference type="ARBA" id="ARBA00022741"/>
    </source>
</evidence>
<evidence type="ECO:0000256" key="1">
    <source>
        <dbReference type="ARBA" id="ARBA00012513"/>
    </source>
</evidence>
<dbReference type="SMART" id="SM00220">
    <property type="entry name" value="S_TKc"/>
    <property type="match status" value="1"/>
</dbReference>
<keyword evidence="6" id="KW-0067">ATP-binding</keyword>
<evidence type="ECO:0000313" key="10">
    <source>
        <dbReference type="EMBL" id="CAD2214254.1"/>
    </source>
</evidence>
<dbReference type="PROSITE" id="PS00108">
    <property type="entry name" value="PROTEIN_KINASE_ST"/>
    <property type="match status" value="1"/>
</dbReference>
<dbReference type="SUPFAM" id="SSF56112">
    <property type="entry name" value="Protein kinase-like (PK-like)"/>
    <property type="match status" value="1"/>
</dbReference>
<dbReference type="GO" id="GO:0004674">
    <property type="term" value="F:protein serine/threonine kinase activity"/>
    <property type="evidence" value="ECO:0007669"/>
    <property type="project" value="UniProtKB-KW"/>
</dbReference>
<dbReference type="VEuPathDB" id="TriTrypDB:ADEAN_000169900"/>
<reference evidence="10 11" key="1">
    <citation type="submission" date="2020-08" db="EMBL/GenBank/DDBJ databases">
        <authorList>
            <person name="Newling K."/>
            <person name="Davey J."/>
            <person name="Forrester S."/>
        </authorList>
    </citation>
    <scope>NUCLEOTIDE SEQUENCE [LARGE SCALE GENOMIC DNA]</scope>
    <source>
        <strain evidence="11">Crithidia deanei Carvalho (ATCC PRA-265)</strain>
    </source>
</reference>
<dbReference type="Gene3D" id="1.10.510.10">
    <property type="entry name" value="Transferase(Phosphotransferase) domain 1"/>
    <property type="match status" value="1"/>
</dbReference>
<evidence type="ECO:0000256" key="7">
    <source>
        <dbReference type="ARBA" id="ARBA00047899"/>
    </source>
</evidence>
<comment type="catalytic activity">
    <reaction evidence="8">
        <text>L-seryl-[protein] + ATP = O-phospho-L-seryl-[protein] + ADP + H(+)</text>
        <dbReference type="Rhea" id="RHEA:17989"/>
        <dbReference type="Rhea" id="RHEA-COMP:9863"/>
        <dbReference type="Rhea" id="RHEA-COMP:11604"/>
        <dbReference type="ChEBI" id="CHEBI:15378"/>
        <dbReference type="ChEBI" id="CHEBI:29999"/>
        <dbReference type="ChEBI" id="CHEBI:30616"/>
        <dbReference type="ChEBI" id="CHEBI:83421"/>
        <dbReference type="ChEBI" id="CHEBI:456216"/>
        <dbReference type="EC" id="2.7.11.1"/>
    </reaction>
</comment>